<evidence type="ECO:0000313" key="1">
    <source>
        <dbReference type="EMBL" id="PQA55501.1"/>
    </source>
</evidence>
<evidence type="ECO:0000313" key="2">
    <source>
        <dbReference type="Proteomes" id="UP000239590"/>
    </source>
</evidence>
<proteinExistence type="predicted"/>
<keyword evidence="2" id="KW-1185">Reference proteome</keyword>
<dbReference type="EMBL" id="PTRA01000004">
    <property type="protein sequence ID" value="PQA55501.1"/>
    <property type="molecule type" value="Genomic_DNA"/>
</dbReference>
<dbReference type="OrthoDB" id="963334at2"/>
<dbReference type="RefSeq" id="WP_094817047.1">
    <property type="nucleotide sequence ID" value="NZ_PTRA01000004.1"/>
</dbReference>
<protein>
    <recommendedName>
        <fullName evidence="3">Lipoprotein</fullName>
    </recommendedName>
</protein>
<dbReference type="PROSITE" id="PS51257">
    <property type="entry name" value="PROKAR_LIPOPROTEIN"/>
    <property type="match status" value="1"/>
</dbReference>
<organism evidence="1 2">
    <name type="scientific">Siphonobacter curvatus</name>
    <dbReference type="NCBI Taxonomy" id="2094562"/>
    <lineage>
        <taxon>Bacteria</taxon>
        <taxon>Pseudomonadati</taxon>
        <taxon>Bacteroidota</taxon>
        <taxon>Cytophagia</taxon>
        <taxon>Cytophagales</taxon>
        <taxon>Cytophagaceae</taxon>
        <taxon>Siphonobacter</taxon>
    </lineage>
</organism>
<comment type="caution">
    <text evidence="1">The sequence shown here is derived from an EMBL/GenBank/DDBJ whole genome shotgun (WGS) entry which is preliminary data.</text>
</comment>
<dbReference type="Proteomes" id="UP000239590">
    <property type="component" value="Unassembled WGS sequence"/>
</dbReference>
<name>A0A2S7IHL6_9BACT</name>
<gene>
    <name evidence="1" type="ORF">C5O19_18945</name>
</gene>
<reference evidence="2" key="1">
    <citation type="submission" date="2018-02" db="EMBL/GenBank/DDBJ databases">
        <title>Genome sequencing of Solimonas sp. HR-BB.</title>
        <authorList>
            <person name="Lee Y."/>
            <person name="Jeon C.O."/>
        </authorList>
    </citation>
    <scope>NUCLEOTIDE SEQUENCE [LARGE SCALE GENOMIC DNA]</scope>
    <source>
        <strain evidence="2">HR-U</strain>
    </source>
</reference>
<sequence length="124" mass="13404">MRSIFALAALTLLAACDSPDVKPRNDDNTLTAVWVNVPGADENSARYNGVFNAAGDTVRVTVPQKTATGLAINLQELKLRGSIPSDAEARPAMGLMNMSQPFKIDIISGRQNVRSYWIVVTQSK</sequence>
<evidence type="ECO:0008006" key="3">
    <source>
        <dbReference type="Google" id="ProtNLM"/>
    </source>
</evidence>
<accession>A0A2S7IHL6</accession>
<dbReference type="AlphaFoldDB" id="A0A2S7IHL6"/>